<comment type="caution">
    <text evidence="2">The sequence shown here is derived from an EMBL/GenBank/DDBJ whole genome shotgun (WGS) entry which is preliminary data.</text>
</comment>
<dbReference type="EMBL" id="JACI01000001">
    <property type="protein sequence ID" value="OAQ15821.1"/>
    <property type="molecule type" value="Genomic_DNA"/>
</dbReference>
<dbReference type="AlphaFoldDB" id="A0A179D2M4"/>
<proteinExistence type="predicted"/>
<evidence type="ECO:0000313" key="2">
    <source>
        <dbReference type="EMBL" id="OAQ15821.1"/>
    </source>
</evidence>
<dbReference type="RefSeq" id="WP_231882696.1">
    <property type="nucleotide sequence ID" value="NZ_JACI01000001.1"/>
</dbReference>
<dbReference type="Proteomes" id="UP000078358">
    <property type="component" value="Unassembled WGS sequence"/>
</dbReference>
<evidence type="ECO:0000256" key="1">
    <source>
        <dbReference type="SAM" id="SignalP"/>
    </source>
</evidence>
<feature type="signal peptide" evidence="1">
    <location>
        <begin position="1"/>
        <end position="17"/>
    </location>
</feature>
<keyword evidence="1" id="KW-0732">Signal</keyword>
<gene>
    <name evidence="2" type="ORF">F480_03165</name>
</gene>
<evidence type="ECO:0000313" key="3">
    <source>
        <dbReference type="Proteomes" id="UP000078358"/>
    </source>
</evidence>
<name>A0A179D2M4_BIBTR</name>
<feature type="chain" id="PRO_5008100243" description="Lipoprotein" evidence="1">
    <location>
        <begin position="18"/>
        <end position="227"/>
    </location>
</feature>
<organism evidence="2 3">
    <name type="scientific">Bibersteinia trehalosi Y31</name>
    <dbReference type="NCBI Taxonomy" id="1261658"/>
    <lineage>
        <taxon>Bacteria</taxon>
        <taxon>Pseudomonadati</taxon>
        <taxon>Pseudomonadota</taxon>
        <taxon>Gammaproteobacteria</taxon>
        <taxon>Pasteurellales</taxon>
        <taxon>Pasteurellaceae</taxon>
        <taxon>Bibersteinia</taxon>
    </lineage>
</organism>
<evidence type="ECO:0008006" key="4">
    <source>
        <dbReference type="Google" id="ProtNLM"/>
    </source>
</evidence>
<dbReference type="PATRIC" id="fig|1261658.3.peg.640"/>
<dbReference type="PROSITE" id="PS51257">
    <property type="entry name" value="PROKAR_LIPOPROTEIN"/>
    <property type="match status" value="1"/>
</dbReference>
<sequence>MKLLHKILLLVSLFLVACTSTKDHKTVRFYDEKILAAGVVENKLIVIGQTYSYAFEGKENIDAFSTIVSFEKVYRKRLTDRYPEIWLKKKDKHAKPVVTFVYRGIMPANKLSNTERQQLLSAEKIQDQAPFRIGRENNEPSDALYAWGILDGGQVISISNREEILQKFKFSQPFKIAQAKQDMWFQTKSSTIVGDAMDIVVEEPASIIFLPFVAVGQLPLLLWALGN</sequence>
<accession>A0A179D2M4</accession>
<protein>
    <recommendedName>
        <fullName evidence="4">Lipoprotein</fullName>
    </recommendedName>
</protein>
<reference evidence="2 3" key="1">
    <citation type="submission" date="2014-01" db="EMBL/GenBank/DDBJ databases">
        <authorList>
            <person name="Zuccon D."/>
        </authorList>
    </citation>
    <scope>NUCLEOTIDE SEQUENCE [LARGE SCALE GENOMIC DNA]</scope>
    <source>
        <strain evidence="2 3">Y31</strain>
    </source>
</reference>